<dbReference type="GO" id="GO:0016491">
    <property type="term" value="F:oxidoreductase activity"/>
    <property type="evidence" value="ECO:0007669"/>
    <property type="project" value="UniProtKB-ARBA"/>
</dbReference>
<dbReference type="InterPro" id="IPR017896">
    <property type="entry name" value="4Fe4S_Fe-S-bd"/>
</dbReference>
<reference evidence="2 3" key="1">
    <citation type="submission" date="2014-07" db="EMBL/GenBank/DDBJ databases">
        <title>Methanogenic archaea and the global carbon cycle.</title>
        <authorList>
            <person name="Henriksen J.R."/>
            <person name="Luke J."/>
            <person name="Reinhart S."/>
            <person name="Benedict M.N."/>
            <person name="Youngblut N.D."/>
            <person name="Metcalf M.E."/>
            <person name="Whitaker R.J."/>
            <person name="Metcalf W.W."/>
        </authorList>
    </citation>
    <scope>NUCLEOTIDE SEQUENCE [LARGE SCALE GENOMIC DNA]</scope>
    <source>
        <strain evidence="2 3">LYC</strain>
    </source>
</reference>
<dbReference type="PROSITE" id="PS51379">
    <property type="entry name" value="4FE4S_FER_2"/>
    <property type="match status" value="1"/>
</dbReference>
<feature type="domain" description="4Fe-4S ferredoxin-type" evidence="1">
    <location>
        <begin position="188"/>
        <end position="217"/>
    </location>
</feature>
<dbReference type="InterPro" id="IPR017900">
    <property type="entry name" value="4Fe4S_Fe_S_CS"/>
</dbReference>
<evidence type="ECO:0000259" key="1">
    <source>
        <dbReference type="PROSITE" id="PS51379"/>
    </source>
</evidence>
<dbReference type="RefSeq" id="WP_226987649.1">
    <property type="nucleotide sequence ID" value="NZ_CP009513.1"/>
</dbReference>
<evidence type="ECO:0000313" key="2">
    <source>
        <dbReference type="EMBL" id="AKB68404.1"/>
    </source>
</evidence>
<proteinExistence type="predicted"/>
<sequence>MFKLWENYLPVGIRNHKEGISTTEDLKKALLQKCESMDIPMVRVASVERWKNPPFLPWMPEEFYPQSIYPEAKSVIVIGLPIPLPVLETSPSIYYRELYNTVNSLLDQYTYRLANFLTSKGYPSVFVPRDGYGGIQVLLENPIAFFSHRHAALLAGLGNFGVNNTILTPEYGPRVRFGSILSTAKLPSDPMLETQLCTRCMRCVKMCPSNALKKEDYPDALTDKKACSSYSAELNKRYISPCGICIKVCPIGKDRELYNRDDDAIYIDEDLFPEHHKAWKHVRSYGGKKL</sequence>
<dbReference type="AlphaFoldDB" id="A0A0E3RPQ2"/>
<dbReference type="PATRIC" id="fig|1434114.4.peg.2362"/>
<gene>
    <name evidence="2" type="ORF">MSMAL_1861</name>
</gene>
<dbReference type="EMBL" id="CP009513">
    <property type="protein sequence ID" value="AKB68404.1"/>
    <property type="molecule type" value="Genomic_DNA"/>
</dbReference>
<dbReference type="GeneID" id="24851058"/>
<accession>A0A0E3RPQ2</accession>
<dbReference type="Gene3D" id="3.30.70.20">
    <property type="match status" value="1"/>
</dbReference>
<dbReference type="PROSITE" id="PS00198">
    <property type="entry name" value="4FE4S_FER_1"/>
    <property type="match status" value="1"/>
</dbReference>
<dbReference type="Proteomes" id="UP000033063">
    <property type="component" value="Chromosome"/>
</dbReference>
<dbReference type="HOGENOM" id="CLU_081793_0_0_2"/>
<dbReference type="SUPFAM" id="SSF54862">
    <property type="entry name" value="4Fe-4S ferredoxins"/>
    <property type="match status" value="1"/>
</dbReference>
<name>A0A0E3RPQ2_METMZ</name>
<protein>
    <submittedName>
        <fullName evidence="2">Iron-sulfur cluster-binding protein</fullName>
    </submittedName>
</protein>
<dbReference type="PANTHER" id="PTHR42827">
    <property type="entry name" value="IRON-SULFUR CLUSTER-BINDING PROTEIN-RELATED"/>
    <property type="match status" value="1"/>
</dbReference>
<dbReference type="Pfam" id="PF00037">
    <property type="entry name" value="Fer4"/>
    <property type="match status" value="1"/>
</dbReference>
<dbReference type="PANTHER" id="PTHR42827:SF1">
    <property type="entry name" value="IRON-SULFUR CLUSTER-BINDING PROTEIN"/>
    <property type="match status" value="1"/>
</dbReference>
<organism evidence="2 3">
    <name type="scientific">Methanosarcina mazei LYC</name>
    <dbReference type="NCBI Taxonomy" id="1434114"/>
    <lineage>
        <taxon>Archaea</taxon>
        <taxon>Methanobacteriati</taxon>
        <taxon>Methanobacteriota</taxon>
        <taxon>Stenosarchaea group</taxon>
        <taxon>Methanomicrobia</taxon>
        <taxon>Methanosarcinales</taxon>
        <taxon>Methanosarcinaceae</taxon>
        <taxon>Methanosarcina</taxon>
    </lineage>
</organism>
<evidence type="ECO:0000313" key="3">
    <source>
        <dbReference type="Proteomes" id="UP000033063"/>
    </source>
</evidence>